<dbReference type="EMBL" id="JACBZA010000001">
    <property type="protein sequence ID" value="NYH84343.1"/>
    <property type="molecule type" value="Genomic_DNA"/>
</dbReference>
<keyword evidence="4" id="KW-1185">Reference proteome</keyword>
<dbReference type="CDD" id="cd01949">
    <property type="entry name" value="GGDEF"/>
    <property type="match status" value="1"/>
</dbReference>
<sequence length="568" mass="62459">MNHSHHRHAARDGAPPGARPGAPPGAHLGGRQMRARPPELTDVTGLLIRAQSGSAREVLAELDDLLADARRGHAHERAQWLRFVRFAAHHELGELDHADAAATEMIRLAEPRDDRTWEAFGHALRGMALLLRSRFEPAYDELARAVVLLEEISEPGYAIGHAINAAVLALARLDLYELAVTWLERLREVSTALSDAMLATLYAYNSGWLELNWACELELIGEADAAGAHYRATLAAFEAAPSGMDAIDRSYWPREVVVQAGAARAMLGAGAEVIPELDAHLVAVAATERQEATIVGYLGLARAHANEGETEQALECASQACAVGDTLPRLNVVAVRAYWEYAELLRRVHGPGHTGQAYARLTSRLVRDRWNERRARVTSFDERLSAERLRDELRRRAAAYLTDPLTGLGNRRLIEIRLPELLVESAATGHPLAVAFVDVDDFKSVNDELSHLVGDDLLRELAQEMRAALSPDDALARFGGEEFVIVLPSRGADQAFDVVDALRRRIEGRVWNCLPHDRRIRITAGLAQSWHGATRTQLLAAADEALLRAKRQGKNRVEVRVSPLAGDL</sequence>
<dbReference type="Pfam" id="PF00990">
    <property type="entry name" value="GGDEF"/>
    <property type="match status" value="1"/>
</dbReference>
<dbReference type="PANTHER" id="PTHR45138:SF24">
    <property type="entry name" value="DIGUANYLATE CYCLASE DGCC-RELATED"/>
    <property type="match status" value="1"/>
</dbReference>
<dbReference type="Gene3D" id="3.30.70.270">
    <property type="match status" value="1"/>
</dbReference>
<dbReference type="Proteomes" id="UP000533017">
    <property type="component" value="Unassembled WGS sequence"/>
</dbReference>
<evidence type="ECO:0000313" key="4">
    <source>
        <dbReference type="Proteomes" id="UP000533017"/>
    </source>
</evidence>
<dbReference type="InterPro" id="IPR011990">
    <property type="entry name" value="TPR-like_helical_dom_sf"/>
</dbReference>
<protein>
    <submittedName>
        <fullName evidence="3">Diguanylate cyclase (GGDEF)-like protein</fullName>
    </submittedName>
</protein>
<comment type="caution">
    <text evidence="3">The sequence shown here is derived from an EMBL/GenBank/DDBJ whole genome shotgun (WGS) entry which is preliminary data.</text>
</comment>
<feature type="region of interest" description="Disordered" evidence="1">
    <location>
        <begin position="1"/>
        <end position="36"/>
    </location>
</feature>
<dbReference type="InterPro" id="IPR000160">
    <property type="entry name" value="GGDEF_dom"/>
</dbReference>
<dbReference type="SUPFAM" id="SSF55073">
    <property type="entry name" value="Nucleotide cyclase"/>
    <property type="match status" value="1"/>
</dbReference>
<dbReference type="PROSITE" id="PS50887">
    <property type="entry name" value="GGDEF"/>
    <property type="match status" value="1"/>
</dbReference>
<dbReference type="RefSeq" id="WP_092879762.1">
    <property type="nucleotide sequence ID" value="NZ_FOOI01000001.1"/>
</dbReference>
<reference evidence="3 4" key="1">
    <citation type="submission" date="2020-07" db="EMBL/GenBank/DDBJ databases">
        <title>Sequencing the genomes of 1000 actinobacteria strains.</title>
        <authorList>
            <person name="Klenk H.-P."/>
        </authorList>
    </citation>
    <scope>NUCLEOTIDE SEQUENCE [LARGE SCALE GENOMIC DNA]</scope>
    <source>
        <strain evidence="3 4">DSM 45117</strain>
    </source>
</reference>
<dbReference type="InterPro" id="IPR050469">
    <property type="entry name" value="Diguanylate_Cyclase"/>
</dbReference>
<gene>
    <name evidence="3" type="ORF">FHR37_003194</name>
</gene>
<accession>A0ABX2S5M3</accession>
<dbReference type="PANTHER" id="PTHR45138">
    <property type="entry name" value="REGULATORY COMPONENTS OF SENSORY TRANSDUCTION SYSTEM"/>
    <property type="match status" value="1"/>
</dbReference>
<evidence type="ECO:0000313" key="3">
    <source>
        <dbReference type="EMBL" id="NYH84343.1"/>
    </source>
</evidence>
<dbReference type="SUPFAM" id="SSF48452">
    <property type="entry name" value="TPR-like"/>
    <property type="match status" value="1"/>
</dbReference>
<organism evidence="3 4">
    <name type="scientific">Actinopolymorpha cephalotaxi</name>
    <dbReference type="NCBI Taxonomy" id="504797"/>
    <lineage>
        <taxon>Bacteria</taxon>
        <taxon>Bacillati</taxon>
        <taxon>Actinomycetota</taxon>
        <taxon>Actinomycetes</taxon>
        <taxon>Propionibacteriales</taxon>
        <taxon>Actinopolymorphaceae</taxon>
        <taxon>Actinopolymorpha</taxon>
    </lineage>
</organism>
<evidence type="ECO:0000256" key="1">
    <source>
        <dbReference type="SAM" id="MobiDB-lite"/>
    </source>
</evidence>
<dbReference type="InterPro" id="IPR043128">
    <property type="entry name" value="Rev_trsase/Diguanyl_cyclase"/>
</dbReference>
<dbReference type="InterPro" id="IPR029787">
    <property type="entry name" value="Nucleotide_cyclase"/>
</dbReference>
<dbReference type="NCBIfam" id="TIGR00254">
    <property type="entry name" value="GGDEF"/>
    <property type="match status" value="1"/>
</dbReference>
<evidence type="ECO:0000259" key="2">
    <source>
        <dbReference type="PROSITE" id="PS50887"/>
    </source>
</evidence>
<proteinExistence type="predicted"/>
<dbReference type="SMART" id="SM00267">
    <property type="entry name" value="GGDEF"/>
    <property type="match status" value="1"/>
</dbReference>
<name>A0ABX2S5M3_9ACTN</name>
<feature type="domain" description="GGDEF" evidence="2">
    <location>
        <begin position="430"/>
        <end position="562"/>
    </location>
</feature>